<dbReference type="HOGENOM" id="CLU_171977_0_0_1"/>
<keyword evidence="5" id="KW-0812">Transmembrane</keyword>
<keyword evidence="3" id="KW-0813">Transport</keyword>
<dbReference type="FunFam" id="1.20.5.260:FF:000001">
    <property type="entry name" value="Cytochrome b-c1 complex subunit 9"/>
    <property type="match status" value="1"/>
</dbReference>
<evidence type="ECO:0000256" key="5">
    <source>
        <dbReference type="ARBA" id="ARBA00022692"/>
    </source>
</evidence>
<dbReference type="AlphaFoldDB" id="R7YUM3"/>
<evidence type="ECO:0000313" key="13">
    <source>
        <dbReference type="Proteomes" id="UP000016924"/>
    </source>
</evidence>
<evidence type="ECO:0000313" key="12">
    <source>
        <dbReference type="EMBL" id="EON65514.1"/>
    </source>
</evidence>
<protein>
    <recommendedName>
        <fullName evidence="11">Complex III subunit 9</fullName>
    </recommendedName>
</protein>
<dbReference type="Proteomes" id="UP000016924">
    <property type="component" value="Unassembled WGS sequence"/>
</dbReference>
<evidence type="ECO:0000256" key="6">
    <source>
        <dbReference type="ARBA" id="ARBA00022792"/>
    </source>
</evidence>
<evidence type="ECO:0000256" key="2">
    <source>
        <dbReference type="ARBA" id="ARBA00007856"/>
    </source>
</evidence>
<reference evidence="13" key="1">
    <citation type="submission" date="2012-06" db="EMBL/GenBank/DDBJ databases">
        <title>The genome sequence of Coniosporium apollinis CBS 100218.</title>
        <authorList>
            <consortium name="The Broad Institute Genome Sequencing Platform"/>
            <person name="Cuomo C."/>
            <person name="Gorbushina A."/>
            <person name="Noack S."/>
            <person name="Walker B."/>
            <person name="Young S.K."/>
            <person name="Zeng Q."/>
            <person name="Gargeya S."/>
            <person name="Fitzgerald M."/>
            <person name="Haas B."/>
            <person name="Abouelleil A."/>
            <person name="Alvarado L."/>
            <person name="Arachchi H.M."/>
            <person name="Berlin A.M."/>
            <person name="Chapman S.B."/>
            <person name="Goldberg J."/>
            <person name="Griggs A."/>
            <person name="Gujja S."/>
            <person name="Hansen M."/>
            <person name="Howarth C."/>
            <person name="Imamovic A."/>
            <person name="Larimer J."/>
            <person name="McCowan C."/>
            <person name="Montmayeur A."/>
            <person name="Murphy C."/>
            <person name="Neiman D."/>
            <person name="Pearson M."/>
            <person name="Priest M."/>
            <person name="Roberts A."/>
            <person name="Saif S."/>
            <person name="Shea T."/>
            <person name="Sisk P."/>
            <person name="Sykes S."/>
            <person name="Wortman J."/>
            <person name="Nusbaum C."/>
            <person name="Birren B."/>
        </authorList>
    </citation>
    <scope>NUCLEOTIDE SEQUENCE [LARGE SCALE GENOMIC DNA]</scope>
    <source>
        <strain evidence="13">CBS 100218</strain>
    </source>
</reference>
<dbReference type="InterPro" id="IPR036656">
    <property type="entry name" value="QCR9_sf"/>
</dbReference>
<name>R7YUM3_CONA1</name>
<dbReference type="PANTHER" id="PTHR12980">
    <property type="entry name" value="UBIQUINOL-CYTOCHROME C REDUCTASE COMPLEX, SUBUNIT X"/>
    <property type="match status" value="1"/>
</dbReference>
<accession>R7YUM3</accession>
<keyword evidence="13" id="KW-1185">Reference proteome</keyword>
<dbReference type="GO" id="GO:0005743">
    <property type="term" value="C:mitochondrial inner membrane"/>
    <property type="evidence" value="ECO:0007669"/>
    <property type="project" value="UniProtKB-SubCell"/>
</dbReference>
<dbReference type="GO" id="GO:0045275">
    <property type="term" value="C:respiratory chain complex III"/>
    <property type="evidence" value="ECO:0007669"/>
    <property type="project" value="InterPro"/>
</dbReference>
<evidence type="ECO:0000256" key="11">
    <source>
        <dbReference type="ARBA" id="ARBA00044247"/>
    </source>
</evidence>
<dbReference type="Gene3D" id="1.20.5.260">
    <property type="entry name" value="Cytochrome b-c1 complex subunit 9"/>
    <property type="match status" value="1"/>
</dbReference>
<keyword evidence="8" id="KW-1133">Transmembrane helix</keyword>
<evidence type="ECO:0000256" key="3">
    <source>
        <dbReference type="ARBA" id="ARBA00022448"/>
    </source>
</evidence>
<dbReference type="GeneID" id="19902063"/>
<comment type="similarity">
    <text evidence="2">Belongs to the UQCR10/QCR9 family.</text>
</comment>
<keyword evidence="7" id="KW-0249">Electron transport</keyword>
<dbReference type="OrthoDB" id="44067at2759"/>
<evidence type="ECO:0000256" key="8">
    <source>
        <dbReference type="ARBA" id="ARBA00022989"/>
    </source>
</evidence>
<evidence type="ECO:0000256" key="10">
    <source>
        <dbReference type="ARBA" id="ARBA00023136"/>
    </source>
</evidence>
<dbReference type="eggNOG" id="KOG3494">
    <property type="taxonomic scope" value="Eukaryota"/>
</dbReference>
<dbReference type="InterPro" id="IPR008027">
    <property type="entry name" value="QCR9"/>
</dbReference>
<keyword evidence="10" id="KW-0472">Membrane</keyword>
<evidence type="ECO:0000256" key="9">
    <source>
        <dbReference type="ARBA" id="ARBA00023128"/>
    </source>
</evidence>
<dbReference type="RefSeq" id="XP_007780831.1">
    <property type="nucleotide sequence ID" value="XM_007782641.1"/>
</dbReference>
<evidence type="ECO:0000256" key="4">
    <source>
        <dbReference type="ARBA" id="ARBA00022660"/>
    </source>
</evidence>
<proteinExistence type="inferred from homology"/>
<comment type="subcellular location">
    <subcellularLocation>
        <location evidence="1">Mitochondrion inner membrane</location>
        <topology evidence="1">Single-pass membrane protein</topology>
    </subcellularLocation>
</comment>
<evidence type="ECO:0000256" key="7">
    <source>
        <dbReference type="ARBA" id="ARBA00022982"/>
    </source>
</evidence>
<keyword evidence="4" id="KW-0679">Respiratory chain</keyword>
<keyword evidence="9" id="KW-0496">Mitochondrion</keyword>
<dbReference type="Pfam" id="PF05365">
    <property type="entry name" value="UCR_UQCRX_QCR9"/>
    <property type="match status" value="1"/>
</dbReference>
<dbReference type="PANTHER" id="PTHR12980:SF0">
    <property type="entry name" value="CYTOCHROME B-C1 COMPLEX SUBUNIT 9"/>
    <property type="match status" value="1"/>
</dbReference>
<organism evidence="12 13">
    <name type="scientific">Coniosporium apollinis (strain CBS 100218)</name>
    <name type="common">Rock-inhabiting black yeast</name>
    <dbReference type="NCBI Taxonomy" id="1168221"/>
    <lineage>
        <taxon>Eukaryota</taxon>
        <taxon>Fungi</taxon>
        <taxon>Dikarya</taxon>
        <taxon>Ascomycota</taxon>
        <taxon>Pezizomycotina</taxon>
        <taxon>Dothideomycetes</taxon>
        <taxon>Dothideomycetes incertae sedis</taxon>
        <taxon>Coniosporium</taxon>
    </lineage>
</organism>
<keyword evidence="6" id="KW-0999">Mitochondrion inner membrane</keyword>
<evidence type="ECO:0000256" key="1">
    <source>
        <dbReference type="ARBA" id="ARBA00004434"/>
    </source>
</evidence>
<dbReference type="GO" id="GO:0006122">
    <property type="term" value="P:mitochondrial electron transport, ubiquinol to cytochrome c"/>
    <property type="evidence" value="ECO:0007669"/>
    <property type="project" value="InterPro"/>
</dbReference>
<dbReference type="STRING" id="1168221.R7YUM3"/>
<dbReference type="EMBL" id="JH767574">
    <property type="protein sequence ID" value="EON65514.1"/>
    <property type="molecule type" value="Genomic_DNA"/>
</dbReference>
<dbReference type="SUPFAM" id="SSF81514">
    <property type="entry name" value="Subunit X (non-heme 7 kDa protein) of cytochrome bc1 complex (Ubiquinol-cytochrome c reductase)"/>
    <property type="match status" value="1"/>
</dbReference>
<dbReference type="OMA" id="SPNCAIL"/>
<gene>
    <name evidence="12" type="ORF">W97_04752</name>
</gene>
<sequence>MAGVGQRRAHKITPKLTTRIADIIRDLQARLPPRSATKLDPANAFLSTLIRKNTVFLGTIFLGAFAIQMGFDTAADRIWDTINRGRQWKDIKKRYIEHDDDE</sequence>